<organism evidence="1 2">
    <name type="scientific">Zymoseptoria tritici (strain CBS 115943 / IPO323)</name>
    <name type="common">Speckled leaf blotch fungus</name>
    <name type="synonym">Septoria tritici</name>
    <dbReference type="NCBI Taxonomy" id="336722"/>
    <lineage>
        <taxon>Eukaryota</taxon>
        <taxon>Fungi</taxon>
        <taxon>Dikarya</taxon>
        <taxon>Ascomycota</taxon>
        <taxon>Pezizomycotina</taxon>
        <taxon>Dothideomycetes</taxon>
        <taxon>Dothideomycetidae</taxon>
        <taxon>Mycosphaerellales</taxon>
        <taxon>Mycosphaerellaceae</taxon>
        <taxon>Zymoseptoria</taxon>
    </lineage>
</organism>
<sequence>MGLLLAIDPPAVRPPQHLRLQLRLQRNLGTRDRSPNIDTKCVDTTQIKYTAELYKNNKCTEDKQLSHGTSYVGSCFEVHGIIGAKVYIPSGIPDGYACDTTLFKDTQCAEDGIISKPLDQTTVGECLTDPDSLTSIILPTKYNSIRVLCYQQLFIQ</sequence>
<dbReference type="VEuPathDB" id="FungiDB:ZTRI_3.114"/>
<keyword evidence="2" id="KW-1185">Reference proteome</keyword>
<evidence type="ECO:0000313" key="2">
    <source>
        <dbReference type="Proteomes" id="UP000008062"/>
    </source>
</evidence>
<dbReference type="InParanoid" id="F9X634"/>
<proteinExistence type="predicted"/>
<dbReference type="GeneID" id="13395810"/>
<dbReference type="AlphaFoldDB" id="F9X634"/>
<dbReference type="RefSeq" id="XP_003854623.1">
    <property type="nucleotide sequence ID" value="XM_003854575.1"/>
</dbReference>
<evidence type="ECO:0000313" key="1">
    <source>
        <dbReference type="EMBL" id="EGP89599.1"/>
    </source>
</evidence>
<reference evidence="1 2" key="1">
    <citation type="journal article" date="2011" name="PLoS Genet.">
        <title>Finished genome of the fungal wheat pathogen Mycosphaerella graminicola reveals dispensome structure, chromosome plasticity, and stealth pathogenesis.</title>
        <authorList>
            <person name="Goodwin S.B."/>
            <person name="Ben M'barek S."/>
            <person name="Dhillon B."/>
            <person name="Wittenberg A.H.J."/>
            <person name="Crane C.F."/>
            <person name="Hane J.K."/>
            <person name="Foster A.J."/>
            <person name="Van der Lee T.A.J."/>
            <person name="Grimwood J."/>
            <person name="Aerts A."/>
            <person name="Antoniw J."/>
            <person name="Bailey A."/>
            <person name="Bluhm B."/>
            <person name="Bowler J."/>
            <person name="Bristow J."/>
            <person name="van der Burgt A."/>
            <person name="Canto-Canche B."/>
            <person name="Churchill A.C.L."/>
            <person name="Conde-Ferraez L."/>
            <person name="Cools H.J."/>
            <person name="Coutinho P.M."/>
            <person name="Csukai M."/>
            <person name="Dehal P."/>
            <person name="De Wit P."/>
            <person name="Donzelli B."/>
            <person name="van de Geest H.C."/>
            <person name="van Ham R.C.H.J."/>
            <person name="Hammond-Kosack K.E."/>
            <person name="Henrissat B."/>
            <person name="Kilian A."/>
            <person name="Kobayashi A.K."/>
            <person name="Koopmann E."/>
            <person name="Kourmpetis Y."/>
            <person name="Kuzniar A."/>
            <person name="Lindquist E."/>
            <person name="Lombard V."/>
            <person name="Maliepaard C."/>
            <person name="Martins N."/>
            <person name="Mehrabi R."/>
            <person name="Nap J.P.H."/>
            <person name="Ponomarenko A."/>
            <person name="Rudd J.J."/>
            <person name="Salamov A."/>
            <person name="Schmutz J."/>
            <person name="Schouten H.J."/>
            <person name="Shapiro H."/>
            <person name="Stergiopoulos I."/>
            <person name="Torriani S.F.F."/>
            <person name="Tu H."/>
            <person name="de Vries R.P."/>
            <person name="Waalwijk C."/>
            <person name="Ware S.B."/>
            <person name="Wiebenga A."/>
            <person name="Zwiers L.-H."/>
            <person name="Oliver R.P."/>
            <person name="Grigoriev I.V."/>
            <person name="Kema G.H.J."/>
        </authorList>
    </citation>
    <scope>NUCLEOTIDE SEQUENCE [LARGE SCALE GENOMIC DNA]</scope>
    <source>
        <strain evidence="2">CBS 115943 / IPO323</strain>
    </source>
</reference>
<name>F9X634_ZYMTI</name>
<protein>
    <submittedName>
        <fullName evidence="1">Uncharacterized protein</fullName>
    </submittedName>
</protein>
<dbReference type="KEGG" id="ztr:MYCGRDRAFT_91381"/>
<dbReference type="HOGENOM" id="CLU_1688136_0_0_1"/>
<gene>
    <name evidence="1" type="ORF">MYCGRDRAFT_91381</name>
</gene>
<dbReference type="Proteomes" id="UP000008062">
    <property type="component" value="Chromosome 3"/>
</dbReference>
<dbReference type="OrthoDB" id="10366236at2759"/>
<dbReference type="EMBL" id="CM001198">
    <property type="protein sequence ID" value="EGP89599.1"/>
    <property type="molecule type" value="Genomic_DNA"/>
</dbReference>
<accession>F9X634</accession>